<sequence length="367" mass="40345">MNTSASRGVDARDVDCLQANVRGADVDTNGRRDDVATDAAMKSKTRSPRGIALPSKFKAIGQKRPLYHVAAKRMDVTNKAKTTEEIELEKIKQLQLELKRHREMAQKSLRMVQHSSVHMPLKSTCMPTLPVVFNFHTDGRIKRHAMQQPLLGATQSTDKTHRRSKNSFAAAKSLQQAMSSRLAGGLPVLKRKREGDDAGVATNSCMSTRLKSRMTAPQTSEPNVKKLKTNATSQRNAPRKVQSVQPLAKRACVRKTTNSRSTVSRGEENTRPAPSTQHPVVPVTKAGQPGGSRPPPRPLGLHCLNWKTKSRAGPPGKSAAKIAPADKLQSKVHKANPVRRYKKVEVMGSDKPLTSPVSPRFSTRFNK</sequence>
<dbReference type="RefSeq" id="XP_032813510.1">
    <property type="nucleotide sequence ID" value="XM_032957619.1"/>
</dbReference>
<keyword evidence="3" id="KW-1185">Reference proteome</keyword>
<keyword evidence="1" id="KW-0175">Coiled coil</keyword>
<evidence type="ECO:0000256" key="1">
    <source>
        <dbReference type="SAM" id="Coils"/>
    </source>
</evidence>
<feature type="compositionally biased region" description="Polar residues" evidence="2">
    <location>
        <begin position="255"/>
        <end position="264"/>
    </location>
</feature>
<dbReference type="KEGG" id="pmrn:116944148"/>
<feature type="region of interest" description="Disordered" evidence="2">
    <location>
        <begin position="186"/>
        <end position="367"/>
    </location>
</feature>
<dbReference type="GeneID" id="116944148"/>
<feature type="compositionally biased region" description="Polar residues" evidence="2">
    <location>
        <begin position="355"/>
        <end position="367"/>
    </location>
</feature>
<evidence type="ECO:0000313" key="3">
    <source>
        <dbReference type="Proteomes" id="UP001318040"/>
    </source>
</evidence>
<name>A0AAJ7TAQ9_PETMA</name>
<accession>A0AAJ7TAQ9</accession>
<gene>
    <name evidence="4" type="primary">LOC116944148</name>
</gene>
<protein>
    <submittedName>
        <fullName evidence="4">Uncharacterized protein LOC116944148 isoform X1</fullName>
    </submittedName>
</protein>
<evidence type="ECO:0000313" key="4">
    <source>
        <dbReference type="RefSeq" id="XP_032813510.1"/>
    </source>
</evidence>
<feature type="compositionally biased region" description="Basic residues" evidence="2">
    <location>
        <begin position="330"/>
        <end position="342"/>
    </location>
</feature>
<dbReference type="AlphaFoldDB" id="A0AAJ7TAQ9"/>
<dbReference type="Proteomes" id="UP001318040">
    <property type="component" value="Chromosome 20"/>
</dbReference>
<proteinExistence type="predicted"/>
<reference evidence="4" key="1">
    <citation type="submission" date="2025-08" db="UniProtKB">
        <authorList>
            <consortium name="RefSeq"/>
        </authorList>
    </citation>
    <scope>IDENTIFICATION</scope>
    <source>
        <tissue evidence="4">Sperm</tissue>
    </source>
</reference>
<evidence type="ECO:0000256" key="2">
    <source>
        <dbReference type="SAM" id="MobiDB-lite"/>
    </source>
</evidence>
<organism evidence="3 4">
    <name type="scientific">Petromyzon marinus</name>
    <name type="common">Sea lamprey</name>
    <dbReference type="NCBI Taxonomy" id="7757"/>
    <lineage>
        <taxon>Eukaryota</taxon>
        <taxon>Metazoa</taxon>
        <taxon>Chordata</taxon>
        <taxon>Craniata</taxon>
        <taxon>Vertebrata</taxon>
        <taxon>Cyclostomata</taxon>
        <taxon>Hyperoartia</taxon>
        <taxon>Petromyzontiformes</taxon>
        <taxon>Petromyzontidae</taxon>
        <taxon>Petromyzon</taxon>
    </lineage>
</organism>
<feature type="compositionally biased region" description="Polar residues" evidence="2">
    <location>
        <begin position="201"/>
        <end position="222"/>
    </location>
</feature>
<feature type="coiled-coil region" evidence="1">
    <location>
        <begin position="84"/>
        <end position="111"/>
    </location>
</feature>